<dbReference type="GO" id="GO:0005829">
    <property type="term" value="C:cytosol"/>
    <property type="evidence" value="ECO:0007669"/>
    <property type="project" value="TreeGrafter"/>
</dbReference>
<evidence type="ECO:0000256" key="3">
    <source>
        <dbReference type="ARBA" id="ARBA00022619"/>
    </source>
</evidence>
<dbReference type="GO" id="GO:0009231">
    <property type="term" value="P:riboflavin biosynthetic process"/>
    <property type="evidence" value="ECO:0007669"/>
    <property type="project" value="UniProtKB-UniRule"/>
</dbReference>
<evidence type="ECO:0000256" key="8">
    <source>
        <dbReference type="ARBA" id="ARBA00023134"/>
    </source>
</evidence>
<accession>A0A0L8VF96</accession>
<dbReference type="GO" id="GO:0005525">
    <property type="term" value="F:GTP binding"/>
    <property type="evidence" value="ECO:0007669"/>
    <property type="project" value="UniProtKB-KW"/>
</dbReference>
<feature type="binding site" evidence="11">
    <location>
        <position position="76"/>
    </location>
    <ligand>
        <name>Zn(2+)</name>
        <dbReference type="ChEBI" id="CHEBI:29105"/>
        <note>catalytic</note>
    </ligand>
</feature>
<organism evidence="13 14">
    <name type="scientific">Sunxiuqinia dokdonensis</name>
    <dbReference type="NCBI Taxonomy" id="1409788"/>
    <lineage>
        <taxon>Bacteria</taxon>
        <taxon>Pseudomonadati</taxon>
        <taxon>Bacteroidota</taxon>
        <taxon>Bacteroidia</taxon>
        <taxon>Marinilabiliales</taxon>
        <taxon>Prolixibacteraceae</taxon>
        <taxon>Sunxiuqinia</taxon>
    </lineage>
</organism>
<dbReference type="PANTHER" id="PTHR21327">
    <property type="entry name" value="GTP CYCLOHYDROLASE II-RELATED"/>
    <property type="match status" value="1"/>
</dbReference>
<protein>
    <recommendedName>
        <fullName evidence="11">GTP cyclohydrolase-2</fullName>
        <ecNumber evidence="11">3.5.4.25</ecNumber>
    </recommendedName>
    <alternativeName>
        <fullName evidence="11">GTP cyclohydrolase II</fullName>
    </alternativeName>
</protein>
<sequence>MFEFQNRPNAPHLLETGERVQLPTIYGSFELLPFMEIATGKEHIALTKGPVENKKSVLLRIHSACATGDLFGSMRCDCGEQLHRALQAIEQEGRGVLIYLQQEGRGIGLMQKMKAYKLQEQGVDTVDANLQLGHQADERDYRAAAEILRQLNISQVKLLTNNPNKKSGLEKYGINVACCIPLLTEPNPHNAFYLQTKEKRMGHLLGQLNFENHE</sequence>
<comment type="cofactor">
    <cofactor evidence="11">
        <name>Zn(2+)</name>
        <dbReference type="ChEBI" id="CHEBI:29105"/>
    </cofactor>
    <text evidence="11">Binds 1 zinc ion per subunit.</text>
</comment>
<dbReference type="AlphaFoldDB" id="A0A0L8VF96"/>
<evidence type="ECO:0000256" key="6">
    <source>
        <dbReference type="ARBA" id="ARBA00022801"/>
    </source>
</evidence>
<dbReference type="RefSeq" id="WP_053178988.1">
    <property type="nucleotide sequence ID" value="NZ_LGIA01000014.1"/>
</dbReference>
<proteinExistence type="inferred from homology"/>
<feature type="binding site" evidence="11">
    <location>
        <begin position="60"/>
        <end position="64"/>
    </location>
    <ligand>
        <name>GTP</name>
        <dbReference type="ChEBI" id="CHEBI:37565"/>
    </ligand>
</feature>
<keyword evidence="3 11" id="KW-0686">Riboflavin biosynthesis</keyword>
<feature type="binding site" evidence="11">
    <location>
        <position position="125"/>
    </location>
    <ligand>
        <name>GTP</name>
        <dbReference type="ChEBI" id="CHEBI:37565"/>
    </ligand>
</feature>
<dbReference type="STRING" id="1409788.NC99_02520"/>
<comment type="similarity">
    <text evidence="2">In the N-terminal section; belongs to the DHBP synthase family.</text>
</comment>
<evidence type="ECO:0000256" key="9">
    <source>
        <dbReference type="ARBA" id="ARBA00043932"/>
    </source>
</evidence>
<evidence type="ECO:0000256" key="7">
    <source>
        <dbReference type="ARBA" id="ARBA00022833"/>
    </source>
</evidence>
<feature type="binding site" evidence="11">
    <location>
        <position position="81"/>
    </location>
    <ligand>
        <name>GTP</name>
        <dbReference type="ChEBI" id="CHEBI:37565"/>
    </ligand>
</feature>
<keyword evidence="4 11" id="KW-0479">Metal-binding</keyword>
<keyword evidence="7 11" id="KW-0862">Zinc</keyword>
<evidence type="ECO:0000256" key="2">
    <source>
        <dbReference type="ARBA" id="ARBA00005520"/>
    </source>
</evidence>
<feature type="active site" description="Proton acceptor" evidence="11">
    <location>
        <position position="137"/>
    </location>
</feature>
<keyword evidence="5 11" id="KW-0547">Nucleotide-binding</keyword>
<dbReference type="Pfam" id="PF00925">
    <property type="entry name" value="GTP_cyclohydro2"/>
    <property type="match status" value="1"/>
</dbReference>
<feature type="active site" description="Nucleophile" evidence="11">
    <location>
        <position position="139"/>
    </location>
</feature>
<feature type="binding site" evidence="11">
    <location>
        <position position="160"/>
    </location>
    <ligand>
        <name>GTP</name>
        <dbReference type="ChEBI" id="CHEBI:37565"/>
    </ligand>
</feature>
<dbReference type="NCBIfam" id="TIGR00505">
    <property type="entry name" value="ribA"/>
    <property type="match status" value="1"/>
</dbReference>
<dbReference type="PANTHER" id="PTHR21327:SF18">
    <property type="entry name" value="3,4-DIHYDROXY-2-BUTANONE 4-PHOSPHATE SYNTHASE"/>
    <property type="match status" value="1"/>
</dbReference>
<evidence type="ECO:0000256" key="11">
    <source>
        <dbReference type="HAMAP-Rule" id="MF_00179"/>
    </source>
</evidence>
<dbReference type="Gene3D" id="3.40.50.10990">
    <property type="entry name" value="GTP cyclohydrolase II"/>
    <property type="match status" value="1"/>
</dbReference>
<name>A0A0L8VF96_9BACT</name>
<dbReference type="UniPathway" id="UPA00275">
    <property type="reaction ID" value="UER00400"/>
</dbReference>
<evidence type="ECO:0000256" key="5">
    <source>
        <dbReference type="ARBA" id="ARBA00022741"/>
    </source>
</evidence>
<reference evidence="14" key="1">
    <citation type="submission" date="2015-07" db="EMBL/GenBank/DDBJ databases">
        <title>Genome sequencing of Sunxiuqinia dokdonensis strain SK.</title>
        <authorList>
            <person name="Ahn S."/>
            <person name="Kim B.-C."/>
        </authorList>
    </citation>
    <scope>NUCLEOTIDE SEQUENCE [LARGE SCALE GENOMIC DNA]</scope>
    <source>
        <strain evidence="14">SK</strain>
    </source>
</reference>
<dbReference type="InterPro" id="IPR000926">
    <property type="entry name" value="RibA"/>
</dbReference>
<comment type="similarity">
    <text evidence="11">Belongs to the GTP cyclohydrolase II family.</text>
</comment>
<dbReference type="GO" id="GO:0008270">
    <property type="term" value="F:zinc ion binding"/>
    <property type="evidence" value="ECO:0007669"/>
    <property type="project" value="UniProtKB-UniRule"/>
</dbReference>
<feature type="binding site" evidence="11">
    <location>
        <position position="165"/>
    </location>
    <ligand>
        <name>GTP</name>
        <dbReference type="ChEBI" id="CHEBI:37565"/>
    </ligand>
</feature>
<comment type="pathway">
    <text evidence="1 11">Cofactor biosynthesis; riboflavin biosynthesis; 5-amino-6-(D-ribitylamino)uracil from GTP: step 1/4.</text>
</comment>
<dbReference type="EMBL" id="LGIA01000014">
    <property type="protein sequence ID" value="KOH46852.1"/>
    <property type="molecule type" value="Genomic_DNA"/>
</dbReference>
<dbReference type="NCBIfam" id="NF001591">
    <property type="entry name" value="PRK00393.1"/>
    <property type="match status" value="1"/>
</dbReference>
<feature type="domain" description="GTP cyclohydrolase II" evidence="12">
    <location>
        <begin position="19"/>
        <end position="177"/>
    </location>
</feature>
<dbReference type="CDD" id="cd00641">
    <property type="entry name" value="GTP_cyclohydro2"/>
    <property type="match status" value="1"/>
</dbReference>
<dbReference type="InterPro" id="IPR032677">
    <property type="entry name" value="GTP_cyclohydro_II"/>
</dbReference>
<keyword evidence="6 11" id="KW-0378">Hydrolase</keyword>
<dbReference type="OrthoDB" id="9793111at2"/>
<gene>
    <name evidence="11" type="primary">ribA</name>
    <name evidence="13" type="ORF">NC99_02520</name>
</gene>
<evidence type="ECO:0000313" key="14">
    <source>
        <dbReference type="Proteomes" id="UP000036958"/>
    </source>
</evidence>
<feature type="binding site" evidence="11">
    <location>
        <position position="78"/>
    </location>
    <ligand>
        <name>Zn(2+)</name>
        <dbReference type="ChEBI" id="CHEBI:29105"/>
        <note>catalytic</note>
    </ligand>
</feature>
<evidence type="ECO:0000256" key="1">
    <source>
        <dbReference type="ARBA" id="ARBA00004853"/>
    </source>
</evidence>
<dbReference type="SUPFAM" id="SSF142695">
    <property type="entry name" value="RibA-like"/>
    <property type="match status" value="1"/>
</dbReference>
<evidence type="ECO:0000313" key="13">
    <source>
        <dbReference type="EMBL" id="KOH46852.1"/>
    </source>
</evidence>
<dbReference type="EC" id="3.5.4.25" evidence="11"/>
<comment type="caution">
    <text evidence="13">The sequence shown here is derived from an EMBL/GenBank/DDBJ whole genome shotgun (WGS) entry which is preliminary data.</text>
</comment>
<comment type="catalytic activity">
    <reaction evidence="10 11">
        <text>GTP + 4 H2O = 2,5-diamino-6-hydroxy-4-(5-phosphoribosylamino)-pyrimidine + formate + 2 phosphate + 3 H(+)</text>
        <dbReference type="Rhea" id="RHEA:23704"/>
        <dbReference type="ChEBI" id="CHEBI:15377"/>
        <dbReference type="ChEBI" id="CHEBI:15378"/>
        <dbReference type="ChEBI" id="CHEBI:15740"/>
        <dbReference type="ChEBI" id="CHEBI:37565"/>
        <dbReference type="ChEBI" id="CHEBI:43474"/>
        <dbReference type="ChEBI" id="CHEBI:58614"/>
        <dbReference type="EC" id="3.5.4.25"/>
    </reaction>
</comment>
<dbReference type="PATRIC" id="fig|1409788.3.peg.261"/>
<dbReference type="InterPro" id="IPR036144">
    <property type="entry name" value="RibA-like_sf"/>
</dbReference>
<keyword evidence="8 11" id="KW-0342">GTP-binding</keyword>
<evidence type="ECO:0000256" key="4">
    <source>
        <dbReference type="ARBA" id="ARBA00022723"/>
    </source>
</evidence>
<dbReference type="HAMAP" id="MF_00179">
    <property type="entry name" value="RibA"/>
    <property type="match status" value="1"/>
</dbReference>
<feature type="binding site" evidence="11">
    <location>
        <begin position="103"/>
        <end position="105"/>
    </location>
    <ligand>
        <name>GTP</name>
        <dbReference type="ChEBI" id="CHEBI:37565"/>
    </ligand>
</feature>
<dbReference type="GO" id="GO:0003935">
    <property type="term" value="F:GTP cyclohydrolase II activity"/>
    <property type="evidence" value="ECO:0007669"/>
    <property type="project" value="UniProtKB-UniRule"/>
</dbReference>
<keyword evidence="14" id="KW-1185">Reference proteome</keyword>
<dbReference type="FunFam" id="3.40.50.10990:FF:000001">
    <property type="entry name" value="Riboflavin biosynthesis protein RibBA"/>
    <property type="match status" value="1"/>
</dbReference>
<evidence type="ECO:0000259" key="12">
    <source>
        <dbReference type="Pfam" id="PF00925"/>
    </source>
</evidence>
<evidence type="ECO:0000256" key="10">
    <source>
        <dbReference type="ARBA" id="ARBA00049295"/>
    </source>
</evidence>
<dbReference type="Proteomes" id="UP000036958">
    <property type="component" value="Unassembled WGS sequence"/>
</dbReference>
<comment type="function">
    <text evidence="9 11">Catalyzes the conversion of GTP to 2,5-diamino-6-ribosylamino-4(3H)-pyrimidinone 5'-phosphate (DARP), formate and pyrophosphate.</text>
</comment>
<feature type="binding site" evidence="11">
    <location>
        <position position="65"/>
    </location>
    <ligand>
        <name>Zn(2+)</name>
        <dbReference type="ChEBI" id="CHEBI:29105"/>
        <note>catalytic</note>
    </ligand>
</feature>